<dbReference type="Gene3D" id="3.40.50.150">
    <property type="entry name" value="Vaccinia Virus protein VP39"/>
    <property type="match status" value="1"/>
</dbReference>
<evidence type="ECO:0000256" key="1">
    <source>
        <dbReference type="ARBA" id="ARBA00022603"/>
    </source>
</evidence>
<dbReference type="SUPFAM" id="SSF53335">
    <property type="entry name" value="S-adenosyl-L-methionine-dependent methyltransferases"/>
    <property type="match status" value="1"/>
</dbReference>
<protein>
    <submittedName>
        <fullName evidence="4">Unannotated protein</fullName>
    </submittedName>
</protein>
<dbReference type="CDD" id="cd02440">
    <property type="entry name" value="AdoMet_MTases"/>
    <property type="match status" value="1"/>
</dbReference>
<dbReference type="PROSITE" id="PS51682">
    <property type="entry name" value="SAM_OMT_I"/>
    <property type="match status" value="1"/>
</dbReference>
<dbReference type="PANTHER" id="PTHR10509:SF85">
    <property type="entry name" value="O-METHYLTRANSFERASE RV1220C-RELATED"/>
    <property type="match status" value="1"/>
</dbReference>
<gene>
    <name evidence="4" type="ORF">UFOPK1503_00923</name>
    <name evidence="5" type="ORF">UFOPK1693_00867</name>
</gene>
<dbReference type="GO" id="GO:0008757">
    <property type="term" value="F:S-adenosylmethionine-dependent methyltransferase activity"/>
    <property type="evidence" value="ECO:0007669"/>
    <property type="project" value="TreeGrafter"/>
</dbReference>
<dbReference type="Pfam" id="PF01596">
    <property type="entry name" value="Methyltransf_3"/>
    <property type="match status" value="1"/>
</dbReference>
<dbReference type="InterPro" id="IPR002935">
    <property type="entry name" value="SAM_O-MeTrfase"/>
</dbReference>
<dbReference type="InterPro" id="IPR050362">
    <property type="entry name" value="Cation-dep_OMT"/>
</dbReference>
<accession>A0A6J6CE29</accession>
<dbReference type="GO" id="GO:0032259">
    <property type="term" value="P:methylation"/>
    <property type="evidence" value="ECO:0007669"/>
    <property type="project" value="UniProtKB-KW"/>
</dbReference>
<proteinExistence type="predicted"/>
<dbReference type="EMBL" id="CAEZTO010000013">
    <property type="protein sequence ID" value="CAB4573259.1"/>
    <property type="molecule type" value="Genomic_DNA"/>
</dbReference>
<evidence type="ECO:0000313" key="4">
    <source>
        <dbReference type="EMBL" id="CAB4549385.1"/>
    </source>
</evidence>
<name>A0A6J6CE29_9ZZZZ</name>
<reference evidence="4" key="1">
    <citation type="submission" date="2020-05" db="EMBL/GenBank/DDBJ databases">
        <authorList>
            <person name="Chiriac C."/>
            <person name="Salcher M."/>
            <person name="Ghai R."/>
            <person name="Kavagutti S V."/>
        </authorList>
    </citation>
    <scope>NUCLEOTIDE SEQUENCE</scope>
</reference>
<dbReference type="AlphaFoldDB" id="A0A6J6CE29"/>
<dbReference type="PANTHER" id="PTHR10509">
    <property type="entry name" value="O-METHYLTRANSFERASE-RELATED"/>
    <property type="match status" value="1"/>
</dbReference>
<keyword evidence="3" id="KW-0949">S-adenosyl-L-methionine</keyword>
<dbReference type="InterPro" id="IPR029063">
    <property type="entry name" value="SAM-dependent_MTases_sf"/>
</dbReference>
<organism evidence="4">
    <name type="scientific">freshwater metagenome</name>
    <dbReference type="NCBI Taxonomy" id="449393"/>
    <lineage>
        <taxon>unclassified sequences</taxon>
        <taxon>metagenomes</taxon>
        <taxon>ecological metagenomes</taxon>
    </lineage>
</organism>
<sequence>MIDKITSWKFAEDFASEPVEIRAARRSANELGVESITEATGNQLAVIAGLSKAKSIVEVGTGAGVSGLWLLSASSDSVLTTIDSEPEYQLAARENFKQAEIAPSRIRVISGRAASVLANMAEAAYDLVFLDLNPVDLEEVLPLAIGLTKPGGALVIAHALWRDRVPNPTLRDEETSSIRTAMQALADSEDFIVSVSLVGDGLLIANKR</sequence>
<dbReference type="EMBL" id="CAEZST010000016">
    <property type="protein sequence ID" value="CAB4549385.1"/>
    <property type="molecule type" value="Genomic_DNA"/>
</dbReference>
<evidence type="ECO:0000256" key="3">
    <source>
        <dbReference type="ARBA" id="ARBA00022691"/>
    </source>
</evidence>
<keyword evidence="1" id="KW-0489">Methyltransferase</keyword>
<keyword evidence="2" id="KW-0808">Transferase</keyword>
<evidence type="ECO:0000313" key="5">
    <source>
        <dbReference type="EMBL" id="CAB4573259.1"/>
    </source>
</evidence>
<evidence type="ECO:0000256" key="2">
    <source>
        <dbReference type="ARBA" id="ARBA00022679"/>
    </source>
</evidence>
<dbReference type="GO" id="GO:0008171">
    <property type="term" value="F:O-methyltransferase activity"/>
    <property type="evidence" value="ECO:0007669"/>
    <property type="project" value="InterPro"/>
</dbReference>